<feature type="transmembrane region" description="Helical" evidence="8">
    <location>
        <begin position="207"/>
        <end position="225"/>
    </location>
</feature>
<feature type="transmembrane region" description="Helical" evidence="8">
    <location>
        <begin position="106"/>
        <end position="133"/>
    </location>
</feature>
<keyword evidence="4 8" id="KW-0812">Transmembrane</keyword>
<evidence type="ECO:0000256" key="3">
    <source>
        <dbReference type="ARBA" id="ARBA00022448"/>
    </source>
</evidence>
<protein>
    <submittedName>
        <fullName evidence="9">Cytosine permease</fullName>
    </submittedName>
</protein>
<gene>
    <name evidence="9" type="ORF">GCM10023321_23420</name>
</gene>
<feature type="transmembrane region" description="Helical" evidence="8">
    <location>
        <begin position="323"/>
        <end position="345"/>
    </location>
</feature>
<dbReference type="PANTHER" id="PTHR31806:SF1">
    <property type="entry name" value="PURINE-CYTOSINE PERMEASE FCY2-RELATED"/>
    <property type="match status" value="1"/>
</dbReference>
<proteinExistence type="inferred from homology"/>
<feature type="transmembrane region" description="Helical" evidence="8">
    <location>
        <begin position="397"/>
        <end position="425"/>
    </location>
</feature>
<dbReference type="PANTHER" id="PTHR31806">
    <property type="entry name" value="PURINE-CYTOSINE PERMEASE FCY2-RELATED"/>
    <property type="match status" value="1"/>
</dbReference>
<keyword evidence="6 7" id="KW-0472">Membrane</keyword>
<keyword evidence="10" id="KW-1185">Reference proteome</keyword>
<comment type="similarity">
    <text evidence="2 7">Belongs to the purine-cytosine permease (2.A.39) family.</text>
</comment>
<dbReference type="Pfam" id="PF02133">
    <property type="entry name" value="Transp_cyt_pur"/>
    <property type="match status" value="1"/>
</dbReference>
<feature type="transmembrane region" description="Helical" evidence="8">
    <location>
        <begin position="288"/>
        <end position="311"/>
    </location>
</feature>
<comment type="subcellular location">
    <subcellularLocation>
        <location evidence="1">Membrane</location>
        <topology evidence="1">Multi-pass membrane protein</topology>
    </subcellularLocation>
</comment>
<sequence length="465" mass="47759">MPDTTETDAFGRVEGRGIDYVPPAERHGRPRELFAIWASSNVNYLYLVLGGLLTLMGLTVWQGIAVVVAGNLFWLSIGLIAVSGTSSGTPTNVITRAMFGVRGNPAAVALTSWTVGVGYVAINLAFGSLAGFAVLERTGQPPGQAARLAVVGVCAAVTLALCVYGHATITRLSGWFTAGLSLAMLVLAGFVLAHADWGHAAAPAGGAPVWAVVLTGVGVIAAAPLSWGISADYARYLPTDSSPVAVTLWTTLGGFIPSVLLGSLGVLAGTAVDMTDPAKSLAAILPGWFYPLFLLVIVVGSVANNVITLYSNGLALQAMGVPLGRVASVLVNGLLGMGLAGYALFVTDFTSTLSNVLQLSVAFLGPRCAIYVLDIWLRRNRYSGLALHDTSPGGPIWYAGGINWAGILALALGTLASTLCLHLTLYTGPVAGLLAGADTSVLVGPLVAGALYLGLMKALYPVGAR</sequence>
<evidence type="ECO:0000256" key="5">
    <source>
        <dbReference type="ARBA" id="ARBA00022989"/>
    </source>
</evidence>
<dbReference type="RefSeq" id="WP_185061821.1">
    <property type="nucleotide sequence ID" value="NZ_BAABJP010000008.1"/>
</dbReference>
<feature type="transmembrane region" description="Helical" evidence="8">
    <location>
        <begin position="357"/>
        <end position="377"/>
    </location>
</feature>
<evidence type="ECO:0000313" key="10">
    <source>
        <dbReference type="Proteomes" id="UP001428817"/>
    </source>
</evidence>
<dbReference type="InterPro" id="IPR001248">
    <property type="entry name" value="Pur-cyt_permease"/>
</dbReference>
<feature type="transmembrane region" description="Helical" evidence="8">
    <location>
        <begin position="64"/>
        <end position="85"/>
    </location>
</feature>
<evidence type="ECO:0000256" key="6">
    <source>
        <dbReference type="ARBA" id="ARBA00023136"/>
    </source>
</evidence>
<evidence type="ECO:0000256" key="7">
    <source>
        <dbReference type="PIRNR" id="PIRNR002744"/>
    </source>
</evidence>
<name>A0ABP9PWK5_9PSEU</name>
<reference evidence="10" key="1">
    <citation type="journal article" date="2019" name="Int. J. Syst. Evol. Microbiol.">
        <title>The Global Catalogue of Microorganisms (GCM) 10K type strain sequencing project: providing services to taxonomists for standard genome sequencing and annotation.</title>
        <authorList>
            <consortium name="The Broad Institute Genomics Platform"/>
            <consortium name="The Broad Institute Genome Sequencing Center for Infectious Disease"/>
            <person name="Wu L."/>
            <person name="Ma J."/>
        </authorList>
    </citation>
    <scope>NUCLEOTIDE SEQUENCE [LARGE SCALE GENOMIC DNA]</scope>
    <source>
        <strain evidence="10">JCM 18303</strain>
    </source>
</reference>
<evidence type="ECO:0000256" key="1">
    <source>
        <dbReference type="ARBA" id="ARBA00004141"/>
    </source>
</evidence>
<dbReference type="EMBL" id="BAABJP010000008">
    <property type="protein sequence ID" value="GAA5153330.1"/>
    <property type="molecule type" value="Genomic_DNA"/>
</dbReference>
<evidence type="ECO:0000256" key="2">
    <source>
        <dbReference type="ARBA" id="ARBA00008974"/>
    </source>
</evidence>
<evidence type="ECO:0000256" key="8">
    <source>
        <dbReference type="SAM" id="Phobius"/>
    </source>
</evidence>
<dbReference type="InterPro" id="IPR026030">
    <property type="entry name" value="Pur-cyt_permease_Fcy2/21/22"/>
</dbReference>
<accession>A0ABP9PWK5</accession>
<evidence type="ECO:0000313" key="9">
    <source>
        <dbReference type="EMBL" id="GAA5153330.1"/>
    </source>
</evidence>
<dbReference type="Gene3D" id="1.10.4160.10">
    <property type="entry name" value="Hydantoin permease"/>
    <property type="match status" value="1"/>
</dbReference>
<feature type="transmembrane region" description="Helical" evidence="8">
    <location>
        <begin position="145"/>
        <end position="165"/>
    </location>
</feature>
<feature type="transmembrane region" description="Helical" evidence="8">
    <location>
        <begin position="172"/>
        <end position="195"/>
    </location>
</feature>
<feature type="transmembrane region" description="Helical" evidence="8">
    <location>
        <begin position="431"/>
        <end position="455"/>
    </location>
</feature>
<organism evidence="9 10">
    <name type="scientific">Pseudonocardia eucalypti</name>
    <dbReference type="NCBI Taxonomy" id="648755"/>
    <lineage>
        <taxon>Bacteria</taxon>
        <taxon>Bacillati</taxon>
        <taxon>Actinomycetota</taxon>
        <taxon>Actinomycetes</taxon>
        <taxon>Pseudonocardiales</taxon>
        <taxon>Pseudonocardiaceae</taxon>
        <taxon>Pseudonocardia</taxon>
    </lineage>
</organism>
<keyword evidence="5 8" id="KW-1133">Transmembrane helix</keyword>
<dbReference type="PIRSF" id="PIRSF002744">
    <property type="entry name" value="Pur-cyt_permease"/>
    <property type="match status" value="1"/>
</dbReference>
<feature type="transmembrane region" description="Helical" evidence="8">
    <location>
        <begin position="34"/>
        <end position="58"/>
    </location>
</feature>
<comment type="caution">
    <text evidence="9">The sequence shown here is derived from an EMBL/GenBank/DDBJ whole genome shotgun (WGS) entry which is preliminary data.</text>
</comment>
<evidence type="ECO:0000256" key="4">
    <source>
        <dbReference type="ARBA" id="ARBA00022692"/>
    </source>
</evidence>
<feature type="transmembrane region" description="Helical" evidence="8">
    <location>
        <begin position="246"/>
        <end position="268"/>
    </location>
</feature>
<dbReference type="Proteomes" id="UP001428817">
    <property type="component" value="Unassembled WGS sequence"/>
</dbReference>
<keyword evidence="3 7" id="KW-0813">Transport</keyword>